<dbReference type="GO" id="GO:0004190">
    <property type="term" value="F:aspartic-type endopeptidase activity"/>
    <property type="evidence" value="ECO:0007669"/>
    <property type="project" value="InterPro"/>
</dbReference>
<feature type="non-terminal residue" evidence="5">
    <location>
        <position position="990"/>
    </location>
</feature>
<keyword evidence="3" id="KW-0812">Transmembrane</keyword>
<dbReference type="Gene3D" id="2.60.40.3770">
    <property type="match status" value="1"/>
</dbReference>
<dbReference type="InterPro" id="IPR021109">
    <property type="entry name" value="Peptidase_aspartic_dom_sf"/>
</dbReference>
<dbReference type="InterPro" id="IPR001969">
    <property type="entry name" value="Aspartic_peptidase_AS"/>
</dbReference>
<evidence type="ECO:0000256" key="1">
    <source>
        <dbReference type="ARBA" id="ARBA00022801"/>
    </source>
</evidence>
<feature type="region of interest" description="Disordered" evidence="2">
    <location>
        <begin position="165"/>
        <end position="187"/>
    </location>
</feature>
<feature type="region of interest" description="Disordered" evidence="2">
    <location>
        <begin position="673"/>
        <end position="756"/>
    </location>
</feature>
<feature type="compositionally biased region" description="Polar residues" evidence="2">
    <location>
        <begin position="713"/>
        <end position="724"/>
    </location>
</feature>
<feature type="compositionally biased region" description="Low complexity" evidence="2">
    <location>
        <begin position="167"/>
        <end position="187"/>
    </location>
</feature>
<dbReference type="InterPro" id="IPR001995">
    <property type="entry name" value="Peptidase_A2_cat"/>
</dbReference>
<feature type="compositionally biased region" description="Basic and acidic residues" evidence="2">
    <location>
        <begin position="974"/>
        <end position="990"/>
    </location>
</feature>
<keyword evidence="3" id="KW-0472">Membrane</keyword>
<evidence type="ECO:0000313" key="6">
    <source>
        <dbReference type="Proteomes" id="UP001331761"/>
    </source>
</evidence>
<dbReference type="PROSITE" id="PS50175">
    <property type="entry name" value="ASP_PROT_RETROV"/>
    <property type="match status" value="1"/>
</dbReference>
<dbReference type="PROSITE" id="PS00141">
    <property type="entry name" value="ASP_PROTEASE"/>
    <property type="match status" value="1"/>
</dbReference>
<dbReference type="Gene3D" id="2.40.70.10">
    <property type="entry name" value="Acid Proteases"/>
    <property type="match status" value="1"/>
</dbReference>
<keyword evidence="6" id="KW-1185">Reference proteome</keyword>
<feature type="non-terminal residue" evidence="5">
    <location>
        <position position="1"/>
    </location>
</feature>
<dbReference type="InterPro" id="IPR009878">
    <property type="entry name" value="Phlebovirus_G2_fusion"/>
</dbReference>
<feature type="compositionally biased region" description="Low complexity" evidence="2">
    <location>
        <begin position="686"/>
        <end position="703"/>
    </location>
</feature>
<feature type="compositionally biased region" description="Basic and acidic residues" evidence="2">
    <location>
        <begin position="62"/>
        <end position="80"/>
    </location>
</feature>
<dbReference type="Pfam" id="PF13650">
    <property type="entry name" value="Asp_protease_2"/>
    <property type="match status" value="1"/>
</dbReference>
<evidence type="ECO:0000256" key="2">
    <source>
        <dbReference type="SAM" id="MobiDB-lite"/>
    </source>
</evidence>
<comment type="caution">
    <text evidence="5">The sequence shown here is derived from an EMBL/GenBank/DDBJ whole genome shotgun (WGS) entry which is preliminary data.</text>
</comment>
<dbReference type="AlphaFoldDB" id="A0AAN8G6Z1"/>
<dbReference type="Pfam" id="PF07245">
    <property type="entry name" value="Phlebovirus_G2"/>
    <property type="match status" value="1"/>
</dbReference>
<dbReference type="Proteomes" id="UP001331761">
    <property type="component" value="Unassembled WGS sequence"/>
</dbReference>
<protein>
    <recommendedName>
        <fullName evidence="4">Peptidase A2 domain-containing protein</fullName>
    </recommendedName>
</protein>
<dbReference type="GO" id="GO:0006508">
    <property type="term" value="P:proteolysis"/>
    <property type="evidence" value="ECO:0007669"/>
    <property type="project" value="InterPro"/>
</dbReference>
<evidence type="ECO:0000256" key="3">
    <source>
        <dbReference type="SAM" id="Phobius"/>
    </source>
</evidence>
<evidence type="ECO:0000313" key="5">
    <source>
        <dbReference type="EMBL" id="KAK5982288.1"/>
    </source>
</evidence>
<dbReference type="EMBL" id="WIXE01005304">
    <property type="protein sequence ID" value="KAK5982288.1"/>
    <property type="molecule type" value="Genomic_DNA"/>
</dbReference>
<accession>A0AAN8G6Z1</accession>
<feature type="compositionally biased region" description="Basic and acidic residues" evidence="2">
    <location>
        <begin position="938"/>
        <end position="953"/>
    </location>
</feature>
<dbReference type="GO" id="GO:0008270">
    <property type="term" value="F:zinc ion binding"/>
    <property type="evidence" value="ECO:0007669"/>
    <property type="project" value="InterPro"/>
</dbReference>
<keyword evidence="3" id="KW-1133">Transmembrane helix</keyword>
<sequence length="990" mass="110723">LLTKAVNRLSTILKEEADIFEAEWETSLDRDSMQTLRRRIRQARTVIMTEVDKVSRQVERRFEDNQRKESEQKYRKESSEARTTQKFRGEPCFYCEKWGHKPRNCMEVPTVERRIQTMRTKKLCNNCGGKDHRTEACSRGACRVCKEVGHHTSICKKLVSLSDSARTPAPARTSKKTPTTSPKTQAKVNTVTCEQPQQQVTEAVFHVSNAENVHILVGQAQVLNPTTQALEPVHVMLDTGADRSFITDGLATRLKLKDEDASRLSISTFASKKPMDNATIPKLELNALTMAVRLARSILDAISSRTRIQEVIILSDSEIALSWVAMIPTQRLSSRELYLQPTIPLKIEGMDLTMTSVTMPPTPELSSAFISDGFNLAVWKHSIMPSLVCDSEEAARELNCSTNSDCVCEPAESKINCLCNDVNITDVFENELENRLPARRPWVLFEQSKEDRSSVTATIPSFVSVELIIHLKDKFTKTTTTVTDATCKVTDAIVQGCYQCPQGAFAEVTCRTNGKDTMATVRCKDDFFTIPCNVTGHTSTIIFRATTARISRICEVECGSTSTTFELTGTLKWVRTIHESVSRIINGRSNVYDEIVLPDIFHIADIFLTWYKTVIGVALAFVAALFVSYIMFWTCGLTVFFRILKRLRQLVIKLATITFAIVQKLLAGAKALAREKKPPKKPSMDAPTGTTNAPKTAPTPTTTSKRPVPPKQPKSTTNPAQSTAGKPPAPETGASRKRPSTSEHENTEAPVSKRGRASGTLLKDLLQQASKILQLAASKADDFAPAVIPHVEGLERMEQIEGKLDDILGKLGKNATSDEIMENHCALGVRLDEILSNVREINEKLEFPDIRKIAFEMNLMNVRMTEMEKHLIPASTHATNAPAELTPSRSEARRGSDNSILRESKPGDPRHSDNSRRTSPRDDDRRTQHSKNSRRTPQPRDSRRTPPPRDSRRTPPQRATRRTPPPRGSRRTPPPRDSRRTPPPRDSRRT</sequence>
<feature type="compositionally biased region" description="Basic and acidic residues" evidence="2">
    <location>
        <begin position="890"/>
        <end position="927"/>
    </location>
</feature>
<keyword evidence="1" id="KW-0378">Hydrolase</keyword>
<proteinExistence type="predicted"/>
<dbReference type="SMART" id="SM00343">
    <property type="entry name" value="ZnF_C2HC"/>
    <property type="match status" value="3"/>
</dbReference>
<name>A0AAN8G6Z1_TRICO</name>
<feature type="domain" description="Peptidase A2" evidence="4">
    <location>
        <begin position="233"/>
        <end position="248"/>
    </location>
</feature>
<feature type="region of interest" description="Disordered" evidence="2">
    <location>
        <begin position="62"/>
        <end position="82"/>
    </location>
</feature>
<gene>
    <name evidence="5" type="ORF">GCK32_016815</name>
</gene>
<feature type="region of interest" description="Disordered" evidence="2">
    <location>
        <begin position="873"/>
        <end position="990"/>
    </location>
</feature>
<evidence type="ECO:0000259" key="4">
    <source>
        <dbReference type="PROSITE" id="PS50175"/>
    </source>
</evidence>
<organism evidence="5 6">
    <name type="scientific">Trichostrongylus colubriformis</name>
    <name type="common">Black scour worm</name>
    <dbReference type="NCBI Taxonomy" id="6319"/>
    <lineage>
        <taxon>Eukaryota</taxon>
        <taxon>Metazoa</taxon>
        <taxon>Ecdysozoa</taxon>
        <taxon>Nematoda</taxon>
        <taxon>Chromadorea</taxon>
        <taxon>Rhabditida</taxon>
        <taxon>Rhabditina</taxon>
        <taxon>Rhabditomorpha</taxon>
        <taxon>Strongyloidea</taxon>
        <taxon>Trichostrongylidae</taxon>
        <taxon>Trichostrongylus</taxon>
    </lineage>
</organism>
<dbReference type="GO" id="GO:0003676">
    <property type="term" value="F:nucleic acid binding"/>
    <property type="evidence" value="ECO:0007669"/>
    <property type="project" value="InterPro"/>
</dbReference>
<dbReference type="InterPro" id="IPR001878">
    <property type="entry name" value="Znf_CCHC"/>
</dbReference>
<feature type="transmembrane region" description="Helical" evidence="3">
    <location>
        <begin position="650"/>
        <end position="673"/>
    </location>
</feature>
<reference evidence="5 6" key="1">
    <citation type="submission" date="2019-10" db="EMBL/GenBank/DDBJ databases">
        <title>Assembly and Annotation for the nematode Trichostrongylus colubriformis.</title>
        <authorList>
            <person name="Martin J."/>
        </authorList>
    </citation>
    <scope>NUCLEOTIDE SEQUENCE [LARGE SCALE GENOMIC DNA]</scope>
    <source>
        <strain evidence="5">G859</strain>
        <tissue evidence="5">Whole worm</tissue>
    </source>
</reference>
<feature type="transmembrane region" description="Helical" evidence="3">
    <location>
        <begin position="614"/>
        <end position="643"/>
    </location>
</feature>